<keyword evidence="7 8" id="KW-0998">Cell outer membrane</keyword>
<evidence type="ECO:0000256" key="11">
    <source>
        <dbReference type="SAM" id="SignalP"/>
    </source>
</evidence>
<evidence type="ECO:0000256" key="4">
    <source>
        <dbReference type="ARBA" id="ARBA00022692"/>
    </source>
</evidence>
<evidence type="ECO:0000256" key="5">
    <source>
        <dbReference type="ARBA" id="ARBA00023077"/>
    </source>
</evidence>
<keyword evidence="11" id="KW-0732">Signal</keyword>
<keyword evidence="3 8" id="KW-1134">Transmembrane beta strand</keyword>
<evidence type="ECO:0000256" key="6">
    <source>
        <dbReference type="ARBA" id="ARBA00023136"/>
    </source>
</evidence>
<evidence type="ECO:0000256" key="1">
    <source>
        <dbReference type="ARBA" id="ARBA00004571"/>
    </source>
</evidence>
<dbReference type="InterPro" id="IPR037066">
    <property type="entry name" value="Plug_dom_sf"/>
</dbReference>
<dbReference type="GO" id="GO:0009279">
    <property type="term" value="C:cell outer membrane"/>
    <property type="evidence" value="ECO:0007669"/>
    <property type="project" value="UniProtKB-SubCell"/>
</dbReference>
<evidence type="ECO:0000256" key="3">
    <source>
        <dbReference type="ARBA" id="ARBA00022452"/>
    </source>
</evidence>
<dbReference type="OrthoDB" id="8670144at2"/>
<sequence length="708" mass="77188">MPRLVPLAAALAALLALPVDGRAADDAVELDRVTVSASTSRVPFSESALPNTITVIDREQLEQQLALTQDLSQVLANLIPSFTPSRQKLTNAGETLRGRKPLYLVDGVPQSTPLREGGRDGHTIDPAMIERIEVIHGANALQGLGASGGIINIITKRAPRQDGAVFQEVALGASSALPREDDGAGWRASYLLGTRRGAFDFVGGASYAKEGLYYDGDGRAIAVNDVQGDLMDAASHDLFAKAGWTFADGRRLQLTANRYELQGDNDYATVDGDIRTGRLATSVRGPKPGEGPRNRSTSLTLDYSDADLAGGSLSAQLYWVDFKALYGGSYWGDFWRDGRDPNWFDQSQNISEKLGGKFAWSRGELFGLRLRATLGLDLARDTTRQELVRAGLDWVPETTYESASPFVQAEWWPSDSVMLTGGLRYERGRLEVDDYVTIPANAGGSRFVQGGSPETSEVLPNLGVVWEATPALKLYASYAEGYTVADIGRVLRGITAPNQRVDDLVDLSPVIADNREVGLDYDDGTWLAHVAYYRSESELGSRLAFDSATRSYNVVRERTEIEGIEANLAWRFSAAGRVGVAYAGTHARYDSNGDDRVDSDLPGINVSPDRVTAFWTQAWTPTLSTRLQASRALDREFDLRGTRVASFDGYTTVDLQARIGLPLGVLTVGVENLLGEQYVTYYSQSTPRNDTYVAGRGRVLTLAWSHRF</sequence>
<reference evidence="14" key="1">
    <citation type="journal article" date="2014" name="Int. J. Syst. Evol. Microbiol.">
        <title>Complete genome sequence of Corynebacterium casei LMG S-19264T (=DSM 44701T), isolated from a smear-ripened cheese.</title>
        <authorList>
            <consortium name="US DOE Joint Genome Institute (JGI-PGF)"/>
            <person name="Walter F."/>
            <person name="Albersmeier A."/>
            <person name="Kalinowski J."/>
            <person name="Ruckert C."/>
        </authorList>
    </citation>
    <scope>NUCLEOTIDE SEQUENCE</scope>
    <source>
        <strain evidence="14">KCTC 32020</strain>
    </source>
</reference>
<dbReference type="PROSITE" id="PS52016">
    <property type="entry name" value="TONB_DEPENDENT_REC_3"/>
    <property type="match status" value="1"/>
</dbReference>
<accession>A0A918Z0J9</accession>
<evidence type="ECO:0000313" key="15">
    <source>
        <dbReference type="Proteomes" id="UP000636453"/>
    </source>
</evidence>
<dbReference type="PANTHER" id="PTHR30069:SF42">
    <property type="entry name" value="FERRIC AEROBACTIN RECEPTOR"/>
    <property type="match status" value="1"/>
</dbReference>
<feature type="region of interest" description="Disordered" evidence="10">
    <location>
        <begin position="278"/>
        <end position="298"/>
    </location>
</feature>
<evidence type="ECO:0000313" key="14">
    <source>
        <dbReference type="EMBL" id="GHE31690.1"/>
    </source>
</evidence>
<dbReference type="Pfam" id="PF07715">
    <property type="entry name" value="Plug"/>
    <property type="match status" value="1"/>
</dbReference>
<dbReference type="RefSeq" id="WP_146473215.1">
    <property type="nucleotide sequence ID" value="NZ_BNCF01000005.1"/>
</dbReference>
<dbReference type="Gene3D" id="2.170.130.10">
    <property type="entry name" value="TonB-dependent receptor, plug domain"/>
    <property type="match status" value="1"/>
</dbReference>
<keyword evidence="6 8" id="KW-0472">Membrane</keyword>
<dbReference type="SUPFAM" id="SSF56935">
    <property type="entry name" value="Porins"/>
    <property type="match status" value="1"/>
</dbReference>
<keyword evidence="14" id="KW-0675">Receptor</keyword>
<evidence type="ECO:0000259" key="13">
    <source>
        <dbReference type="Pfam" id="PF07715"/>
    </source>
</evidence>
<feature type="domain" description="TonB-dependent receptor-like beta-barrel" evidence="12">
    <location>
        <begin position="249"/>
        <end position="673"/>
    </location>
</feature>
<comment type="caution">
    <text evidence="14">The sequence shown here is derived from an EMBL/GenBank/DDBJ whole genome shotgun (WGS) entry which is preliminary data.</text>
</comment>
<comment type="similarity">
    <text evidence="8 9">Belongs to the TonB-dependent receptor family.</text>
</comment>
<dbReference type="AlphaFoldDB" id="A0A918Z0J9"/>
<dbReference type="InterPro" id="IPR012910">
    <property type="entry name" value="Plug_dom"/>
</dbReference>
<keyword evidence="15" id="KW-1185">Reference proteome</keyword>
<dbReference type="InterPro" id="IPR036942">
    <property type="entry name" value="Beta-barrel_TonB_sf"/>
</dbReference>
<gene>
    <name evidence="14" type="ORF">GCM10007167_12100</name>
</gene>
<dbReference type="EMBL" id="BNCF01000005">
    <property type="protein sequence ID" value="GHE31690.1"/>
    <property type="molecule type" value="Genomic_DNA"/>
</dbReference>
<name>A0A918Z0J9_9GAMM</name>
<organism evidence="14 15">
    <name type="scientific">Vulcaniibacterium thermophilum</name>
    <dbReference type="NCBI Taxonomy" id="1169913"/>
    <lineage>
        <taxon>Bacteria</taxon>
        <taxon>Pseudomonadati</taxon>
        <taxon>Pseudomonadota</taxon>
        <taxon>Gammaproteobacteria</taxon>
        <taxon>Lysobacterales</taxon>
        <taxon>Lysobacteraceae</taxon>
        <taxon>Vulcaniibacterium</taxon>
    </lineage>
</organism>
<dbReference type="PANTHER" id="PTHR30069">
    <property type="entry name" value="TONB-DEPENDENT OUTER MEMBRANE RECEPTOR"/>
    <property type="match status" value="1"/>
</dbReference>
<keyword evidence="4 8" id="KW-0812">Transmembrane</keyword>
<dbReference type="CDD" id="cd01347">
    <property type="entry name" value="ligand_gated_channel"/>
    <property type="match status" value="1"/>
</dbReference>
<reference evidence="14" key="2">
    <citation type="submission" date="2020-09" db="EMBL/GenBank/DDBJ databases">
        <authorList>
            <person name="Sun Q."/>
            <person name="Kim S."/>
        </authorList>
    </citation>
    <scope>NUCLEOTIDE SEQUENCE</scope>
    <source>
        <strain evidence="14">KCTC 32020</strain>
    </source>
</reference>
<dbReference type="InterPro" id="IPR000531">
    <property type="entry name" value="Beta-barrel_TonB"/>
</dbReference>
<evidence type="ECO:0000256" key="9">
    <source>
        <dbReference type="RuleBase" id="RU003357"/>
    </source>
</evidence>
<dbReference type="Gene3D" id="2.40.170.20">
    <property type="entry name" value="TonB-dependent receptor, beta-barrel domain"/>
    <property type="match status" value="1"/>
</dbReference>
<keyword evidence="2 8" id="KW-0813">Transport</keyword>
<comment type="subcellular location">
    <subcellularLocation>
        <location evidence="1 8">Cell outer membrane</location>
        <topology evidence="1 8">Multi-pass membrane protein</topology>
    </subcellularLocation>
</comment>
<dbReference type="InterPro" id="IPR039426">
    <property type="entry name" value="TonB-dep_rcpt-like"/>
</dbReference>
<feature type="signal peptide" evidence="11">
    <location>
        <begin position="1"/>
        <end position="23"/>
    </location>
</feature>
<evidence type="ECO:0000259" key="12">
    <source>
        <dbReference type="Pfam" id="PF00593"/>
    </source>
</evidence>
<keyword evidence="5 9" id="KW-0798">TonB box</keyword>
<evidence type="ECO:0000256" key="7">
    <source>
        <dbReference type="ARBA" id="ARBA00023237"/>
    </source>
</evidence>
<protein>
    <submittedName>
        <fullName evidence="14">TonB-dependent receptor</fullName>
    </submittedName>
</protein>
<dbReference type="Proteomes" id="UP000636453">
    <property type="component" value="Unassembled WGS sequence"/>
</dbReference>
<dbReference type="Pfam" id="PF00593">
    <property type="entry name" value="TonB_dep_Rec_b-barrel"/>
    <property type="match status" value="1"/>
</dbReference>
<proteinExistence type="inferred from homology"/>
<evidence type="ECO:0000256" key="2">
    <source>
        <dbReference type="ARBA" id="ARBA00022448"/>
    </source>
</evidence>
<dbReference type="GO" id="GO:0015344">
    <property type="term" value="F:siderophore uptake transmembrane transporter activity"/>
    <property type="evidence" value="ECO:0007669"/>
    <property type="project" value="TreeGrafter"/>
</dbReference>
<dbReference type="GO" id="GO:0044718">
    <property type="term" value="P:siderophore transmembrane transport"/>
    <property type="evidence" value="ECO:0007669"/>
    <property type="project" value="TreeGrafter"/>
</dbReference>
<evidence type="ECO:0000256" key="10">
    <source>
        <dbReference type="SAM" id="MobiDB-lite"/>
    </source>
</evidence>
<evidence type="ECO:0000256" key="8">
    <source>
        <dbReference type="PROSITE-ProRule" id="PRU01360"/>
    </source>
</evidence>
<feature type="chain" id="PRO_5037646314" evidence="11">
    <location>
        <begin position="24"/>
        <end position="708"/>
    </location>
</feature>
<feature type="domain" description="TonB-dependent receptor plug" evidence="13">
    <location>
        <begin position="48"/>
        <end position="150"/>
    </location>
</feature>